<feature type="transmembrane region" description="Helical" evidence="6">
    <location>
        <begin position="171"/>
        <end position="191"/>
    </location>
</feature>
<feature type="compositionally biased region" description="Basic and acidic residues" evidence="5">
    <location>
        <begin position="402"/>
        <end position="416"/>
    </location>
</feature>
<feature type="transmembrane region" description="Helical" evidence="6">
    <location>
        <begin position="211"/>
        <end position="228"/>
    </location>
</feature>
<dbReference type="InterPro" id="IPR008521">
    <property type="entry name" value="Mg_trans_NIPA"/>
</dbReference>
<evidence type="ECO:0000256" key="3">
    <source>
        <dbReference type="ARBA" id="ARBA00022989"/>
    </source>
</evidence>
<evidence type="ECO:0000313" key="7">
    <source>
        <dbReference type="EMBL" id="KAF2010872.1"/>
    </source>
</evidence>
<dbReference type="Proteomes" id="UP000799778">
    <property type="component" value="Unassembled WGS sequence"/>
</dbReference>
<protein>
    <submittedName>
        <fullName evidence="7">DUF803-domain-containing protein</fullName>
    </submittedName>
</protein>
<feature type="transmembrane region" description="Helical" evidence="6">
    <location>
        <begin position="143"/>
        <end position="159"/>
    </location>
</feature>
<dbReference type="PANTHER" id="PTHR12570">
    <property type="match status" value="1"/>
</dbReference>
<dbReference type="OrthoDB" id="6428174at2759"/>
<feature type="transmembrane region" description="Helical" evidence="6">
    <location>
        <begin position="50"/>
        <end position="71"/>
    </location>
</feature>
<accession>A0A6A5XCZ7</accession>
<gene>
    <name evidence="7" type="ORF">BU24DRAFT_413582</name>
</gene>
<dbReference type="RefSeq" id="XP_033379211.1">
    <property type="nucleotide sequence ID" value="XM_033526167.1"/>
</dbReference>
<dbReference type="SUPFAM" id="SSF103481">
    <property type="entry name" value="Multidrug resistance efflux transporter EmrE"/>
    <property type="match status" value="1"/>
</dbReference>
<evidence type="ECO:0000256" key="1">
    <source>
        <dbReference type="ARBA" id="ARBA00004141"/>
    </source>
</evidence>
<proteinExistence type="predicted"/>
<dbReference type="GO" id="GO:0016020">
    <property type="term" value="C:membrane"/>
    <property type="evidence" value="ECO:0007669"/>
    <property type="project" value="UniProtKB-SubCell"/>
</dbReference>
<feature type="transmembrane region" description="Helical" evidence="6">
    <location>
        <begin position="6"/>
        <end position="25"/>
    </location>
</feature>
<evidence type="ECO:0000256" key="4">
    <source>
        <dbReference type="ARBA" id="ARBA00023136"/>
    </source>
</evidence>
<dbReference type="PANTHER" id="PTHR12570:SF85">
    <property type="entry name" value="DUF803 DOMAIN MEMBRANE PROTEIN (AFU_ORTHOLOGUE AFUA_1G15880)"/>
    <property type="match status" value="1"/>
</dbReference>
<name>A0A6A5XCZ7_9PLEO</name>
<feature type="region of interest" description="Disordered" evidence="5">
    <location>
        <begin position="310"/>
        <end position="350"/>
    </location>
</feature>
<feature type="transmembrane region" description="Helical" evidence="6">
    <location>
        <begin position="77"/>
        <end position="96"/>
    </location>
</feature>
<keyword evidence="3 6" id="KW-1133">Transmembrane helix</keyword>
<dbReference type="InterPro" id="IPR037185">
    <property type="entry name" value="EmrE-like"/>
</dbReference>
<evidence type="ECO:0000256" key="6">
    <source>
        <dbReference type="SAM" id="Phobius"/>
    </source>
</evidence>
<feature type="transmembrane region" description="Helical" evidence="6">
    <location>
        <begin position="269"/>
        <end position="288"/>
    </location>
</feature>
<dbReference type="GO" id="GO:0015095">
    <property type="term" value="F:magnesium ion transmembrane transporter activity"/>
    <property type="evidence" value="ECO:0007669"/>
    <property type="project" value="InterPro"/>
</dbReference>
<dbReference type="AlphaFoldDB" id="A0A6A5XCZ7"/>
<keyword evidence="8" id="KW-1185">Reference proteome</keyword>
<feature type="region of interest" description="Disordered" evidence="5">
    <location>
        <begin position="367"/>
        <end position="416"/>
    </location>
</feature>
<keyword evidence="2 6" id="KW-0812">Transmembrane</keyword>
<organism evidence="7 8">
    <name type="scientific">Aaosphaeria arxii CBS 175.79</name>
    <dbReference type="NCBI Taxonomy" id="1450172"/>
    <lineage>
        <taxon>Eukaryota</taxon>
        <taxon>Fungi</taxon>
        <taxon>Dikarya</taxon>
        <taxon>Ascomycota</taxon>
        <taxon>Pezizomycotina</taxon>
        <taxon>Dothideomycetes</taxon>
        <taxon>Pleosporomycetidae</taxon>
        <taxon>Pleosporales</taxon>
        <taxon>Pleosporales incertae sedis</taxon>
        <taxon>Aaosphaeria</taxon>
    </lineage>
</organism>
<feature type="transmembrane region" description="Helical" evidence="6">
    <location>
        <begin position="103"/>
        <end position="123"/>
    </location>
</feature>
<dbReference type="Pfam" id="PF05653">
    <property type="entry name" value="Mg_trans_NIPA"/>
    <property type="match status" value="1"/>
</dbReference>
<evidence type="ECO:0000313" key="8">
    <source>
        <dbReference type="Proteomes" id="UP000799778"/>
    </source>
</evidence>
<dbReference type="EMBL" id="ML978075">
    <property type="protein sequence ID" value="KAF2010872.1"/>
    <property type="molecule type" value="Genomic_DNA"/>
</dbReference>
<feature type="compositionally biased region" description="Acidic residues" evidence="5">
    <location>
        <begin position="367"/>
        <end position="378"/>
    </location>
</feature>
<sequence length="416" mass="44901">MEDKYVGLSLAVSSSLAIGTSFVITKKGLNASAEKHGFDGDGFAYLRNPIWWAGIVTMVLGEIFNFAAYAFAPAILVTPLGALSVLIGAVLGSYFLKEHLGVLGKIGCAICLIGSVIIVLHAPPDKEVKSVDEILEFAIQPGFLMYCAFVAIFCVLMIYKIAPKYGRKNPLIYLSICSTSGSVSIMAIKAFGTALKMTFAGDNQFTHPSTYVFVIMIVGCIMTQMNYFNKALSQFSTNIVNPLYYVTFTTCTLIASFLLFQGFNTTSAVNTISLLCGFLIIFSGVYLLNLSRGDPDGKCQLGNEFSDAAPTDGVSGFPTRRSMQARRSNDSGFRSPFLGGGNGSARHSMSDRRGLMSDYDVENQFELGDLVEDSDEGDGAGKKRTSFDEGEITRNANGSTRVKKETVKPSNKGGDR</sequence>
<feature type="transmembrane region" description="Helical" evidence="6">
    <location>
        <begin position="240"/>
        <end position="263"/>
    </location>
</feature>
<dbReference type="GeneID" id="54283564"/>
<evidence type="ECO:0000256" key="5">
    <source>
        <dbReference type="SAM" id="MobiDB-lite"/>
    </source>
</evidence>
<comment type="subcellular location">
    <subcellularLocation>
        <location evidence="1">Membrane</location>
        <topology evidence="1">Multi-pass membrane protein</topology>
    </subcellularLocation>
</comment>
<keyword evidence="4 6" id="KW-0472">Membrane</keyword>
<feature type="compositionally biased region" description="Polar residues" evidence="5">
    <location>
        <begin position="321"/>
        <end position="332"/>
    </location>
</feature>
<evidence type="ECO:0000256" key="2">
    <source>
        <dbReference type="ARBA" id="ARBA00022692"/>
    </source>
</evidence>
<reference evidence="7" key="1">
    <citation type="journal article" date="2020" name="Stud. Mycol.">
        <title>101 Dothideomycetes genomes: a test case for predicting lifestyles and emergence of pathogens.</title>
        <authorList>
            <person name="Haridas S."/>
            <person name="Albert R."/>
            <person name="Binder M."/>
            <person name="Bloem J."/>
            <person name="Labutti K."/>
            <person name="Salamov A."/>
            <person name="Andreopoulos B."/>
            <person name="Baker S."/>
            <person name="Barry K."/>
            <person name="Bills G."/>
            <person name="Bluhm B."/>
            <person name="Cannon C."/>
            <person name="Castanera R."/>
            <person name="Culley D."/>
            <person name="Daum C."/>
            <person name="Ezra D."/>
            <person name="Gonzalez J."/>
            <person name="Henrissat B."/>
            <person name="Kuo A."/>
            <person name="Liang C."/>
            <person name="Lipzen A."/>
            <person name="Lutzoni F."/>
            <person name="Magnuson J."/>
            <person name="Mondo S."/>
            <person name="Nolan M."/>
            <person name="Ohm R."/>
            <person name="Pangilinan J."/>
            <person name="Park H.-J."/>
            <person name="Ramirez L."/>
            <person name="Alfaro M."/>
            <person name="Sun H."/>
            <person name="Tritt A."/>
            <person name="Yoshinaga Y."/>
            <person name="Zwiers L.-H."/>
            <person name="Turgeon B."/>
            <person name="Goodwin S."/>
            <person name="Spatafora J."/>
            <person name="Crous P."/>
            <person name="Grigoriev I."/>
        </authorList>
    </citation>
    <scope>NUCLEOTIDE SEQUENCE</scope>
    <source>
        <strain evidence="7">CBS 175.79</strain>
    </source>
</reference>